<keyword evidence="1" id="KW-0689">Ribosomal protein</keyword>
<dbReference type="Proteomes" id="UP001055072">
    <property type="component" value="Unassembled WGS sequence"/>
</dbReference>
<organism evidence="1 2">
    <name type="scientific">Irpex rosettiformis</name>
    <dbReference type="NCBI Taxonomy" id="378272"/>
    <lineage>
        <taxon>Eukaryota</taxon>
        <taxon>Fungi</taxon>
        <taxon>Dikarya</taxon>
        <taxon>Basidiomycota</taxon>
        <taxon>Agaricomycotina</taxon>
        <taxon>Agaricomycetes</taxon>
        <taxon>Polyporales</taxon>
        <taxon>Irpicaceae</taxon>
        <taxon>Irpex</taxon>
    </lineage>
</organism>
<reference evidence="1" key="1">
    <citation type="journal article" date="2021" name="Environ. Microbiol.">
        <title>Gene family expansions and transcriptome signatures uncover fungal adaptations to wood decay.</title>
        <authorList>
            <person name="Hage H."/>
            <person name="Miyauchi S."/>
            <person name="Viragh M."/>
            <person name="Drula E."/>
            <person name="Min B."/>
            <person name="Chaduli D."/>
            <person name="Navarro D."/>
            <person name="Favel A."/>
            <person name="Norest M."/>
            <person name="Lesage-Meessen L."/>
            <person name="Balint B."/>
            <person name="Merenyi Z."/>
            <person name="de Eugenio L."/>
            <person name="Morin E."/>
            <person name="Martinez A.T."/>
            <person name="Baldrian P."/>
            <person name="Stursova M."/>
            <person name="Martinez M.J."/>
            <person name="Novotny C."/>
            <person name="Magnuson J.K."/>
            <person name="Spatafora J.W."/>
            <person name="Maurice S."/>
            <person name="Pangilinan J."/>
            <person name="Andreopoulos W."/>
            <person name="LaButti K."/>
            <person name="Hundley H."/>
            <person name="Na H."/>
            <person name="Kuo A."/>
            <person name="Barry K."/>
            <person name="Lipzen A."/>
            <person name="Henrissat B."/>
            <person name="Riley R."/>
            <person name="Ahrendt S."/>
            <person name="Nagy L.G."/>
            <person name="Grigoriev I.V."/>
            <person name="Martin F."/>
            <person name="Rosso M.N."/>
        </authorList>
    </citation>
    <scope>NUCLEOTIDE SEQUENCE</scope>
    <source>
        <strain evidence="1">CBS 384.51</strain>
    </source>
</reference>
<keyword evidence="2" id="KW-1185">Reference proteome</keyword>
<proteinExistence type="predicted"/>
<gene>
    <name evidence="1" type="ORF">BDY19DRAFT_993708</name>
</gene>
<dbReference type="EMBL" id="MU274912">
    <property type="protein sequence ID" value="KAI0088890.1"/>
    <property type="molecule type" value="Genomic_DNA"/>
</dbReference>
<accession>A0ACB8U3N5</accession>
<evidence type="ECO:0000313" key="2">
    <source>
        <dbReference type="Proteomes" id="UP001055072"/>
    </source>
</evidence>
<evidence type="ECO:0000313" key="1">
    <source>
        <dbReference type="EMBL" id="KAI0088890.1"/>
    </source>
</evidence>
<sequence>MTRAPPLPILREAVLAASPLVKCISQRRSVKVTQKPIALSERHRTAFGVKWILWASAARQEPTLEARLAREVVAVLQGDSKALSKKSEIHRQAMINRANIGAR</sequence>
<protein>
    <submittedName>
        <fullName evidence="1">Ribosomal protein S7 domain-containing protein</fullName>
    </submittedName>
</protein>
<comment type="caution">
    <text evidence="1">The sequence shown here is derived from an EMBL/GenBank/DDBJ whole genome shotgun (WGS) entry which is preliminary data.</text>
</comment>
<name>A0ACB8U3N5_9APHY</name>
<keyword evidence="1" id="KW-0687">Ribonucleoprotein</keyword>